<comment type="caution">
    <text evidence="2">The sequence shown here is derived from an EMBL/GenBank/DDBJ whole genome shotgun (WGS) entry which is preliminary data.</text>
</comment>
<proteinExistence type="predicted"/>
<protein>
    <submittedName>
        <fullName evidence="2">Uncharacterized protein</fullName>
    </submittedName>
</protein>
<reference evidence="2" key="1">
    <citation type="submission" date="2020-08" db="EMBL/GenBank/DDBJ databases">
        <title>Multicomponent nature underlies the extraordinary mechanical properties of spider dragline silk.</title>
        <authorList>
            <person name="Kono N."/>
            <person name="Nakamura H."/>
            <person name="Mori M."/>
            <person name="Yoshida Y."/>
            <person name="Ohtoshi R."/>
            <person name="Malay A.D."/>
            <person name="Moran D.A.P."/>
            <person name="Tomita M."/>
            <person name="Numata K."/>
            <person name="Arakawa K."/>
        </authorList>
    </citation>
    <scope>NUCLEOTIDE SEQUENCE</scope>
</reference>
<name>A0A8X6UNT1_NEPPI</name>
<sequence length="48" mass="5236">SSFSSIWPAGSVASPLLNLPRPSGGGDKRFPHALASYTWRDCLVFMVR</sequence>
<organism evidence="2 3">
    <name type="scientific">Nephila pilipes</name>
    <name type="common">Giant wood spider</name>
    <name type="synonym">Nephila maculata</name>
    <dbReference type="NCBI Taxonomy" id="299642"/>
    <lineage>
        <taxon>Eukaryota</taxon>
        <taxon>Metazoa</taxon>
        <taxon>Ecdysozoa</taxon>
        <taxon>Arthropoda</taxon>
        <taxon>Chelicerata</taxon>
        <taxon>Arachnida</taxon>
        <taxon>Araneae</taxon>
        <taxon>Araneomorphae</taxon>
        <taxon>Entelegynae</taxon>
        <taxon>Araneoidea</taxon>
        <taxon>Nephilidae</taxon>
        <taxon>Nephila</taxon>
    </lineage>
</organism>
<evidence type="ECO:0000256" key="1">
    <source>
        <dbReference type="SAM" id="MobiDB-lite"/>
    </source>
</evidence>
<evidence type="ECO:0000313" key="2">
    <source>
        <dbReference type="EMBL" id="GFU42180.1"/>
    </source>
</evidence>
<dbReference type="Proteomes" id="UP000887013">
    <property type="component" value="Unassembled WGS sequence"/>
</dbReference>
<feature type="region of interest" description="Disordered" evidence="1">
    <location>
        <begin position="1"/>
        <end position="20"/>
    </location>
</feature>
<feature type="non-terminal residue" evidence="2">
    <location>
        <position position="1"/>
    </location>
</feature>
<keyword evidence="3" id="KW-1185">Reference proteome</keyword>
<dbReference type="AlphaFoldDB" id="A0A8X6UNT1"/>
<gene>
    <name evidence="2" type="ORF">NPIL_24411</name>
</gene>
<dbReference type="EMBL" id="BMAW01085284">
    <property type="protein sequence ID" value="GFU42180.1"/>
    <property type="molecule type" value="Genomic_DNA"/>
</dbReference>
<accession>A0A8X6UNT1</accession>
<evidence type="ECO:0000313" key="3">
    <source>
        <dbReference type="Proteomes" id="UP000887013"/>
    </source>
</evidence>